<feature type="transmembrane region" description="Helical" evidence="1">
    <location>
        <begin position="86"/>
        <end position="106"/>
    </location>
</feature>
<dbReference type="AlphaFoldDB" id="A0A1F6X0T4"/>
<name>A0A1F6X0T4_9BACT</name>
<dbReference type="Proteomes" id="UP000185809">
    <property type="component" value="Unassembled WGS sequence"/>
</dbReference>
<sequence>MHCSNCGTKIEEGAVFCQNCGASAKDEKGASVKSQPKNSAGEILYYGQDWIRAKHFAIASLPYHDILVTKDKFYILQFPKTSGGTWGLIIGLVLFNIIGAAIGAAIGNSSDRKKRQNARNAWLLENNLTSENYREYIFVEISKDKLKNHLSFEKDKYIVVGDGEKAIRLKKSKKEFTNFKTFIDTYVL</sequence>
<dbReference type="InterPro" id="IPR026870">
    <property type="entry name" value="Zinc_ribbon_dom"/>
</dbReference>
<organism evidence="3 4">
    <name type="scientific">Candidatus Nomurabacteria bacterium RIFCSPLOWO2_01_FULL_33_24</name>
    <dbReference type="NCBI Taxonomy" id="1801765"/>
    <lineage>
        <taxon>Bacteria</taxon>
        <taxon>Candidatus Nomuraibacteriota</taxon>
    </lineage>
</organism>
<accession>A0A1F6X0T4</accession>
<keyword evidence="1" id="KW-0812">Transmembrane</keyword>
<keyword evidence="1" id="KW-1133">Transmembrane helix</keyword>
<proteinExistence type="predicted"/>
<evidence type="ECO:0000313" key="3">
    <source>
        <dbReference type="EMBL" id="OGI87756.1"/>
    </source>
</evidence>
<evidence type="ECO:0000259" key="2">
    <source>
        <dbReference type="Pfam" id="PF13240"/>
    </source>
</evidence>
<evidence type="ECO:0000256" key="1">
    <source>
        <dbReference type="SAM" id="Phobius"/>
    </source>
</evidence>
<dbReference type="Pfam" id="PF13240">
    <property type="entry name" value="Zn_Ribbon_1"/>
    <property type="match status" value="1"/>
</dbReference>
<keyword evidence="1" id="KW-0472">Membrane</keyword>
<gene>
    <name evidence="3" type="ORF">A2995_00555</name>
</gene>
<reference evidence="3 4" key="1">
    <citation type="journal article" date="2016" name="Nat. Commun.">
        <title>Thousands of microbial genomes shed light on interconnected biogeochemical processes in an aquifer system.</title>
        <authorList>
            <person name="Anantharaman K."/>
            <person name="Brown C.T."/>
            <person name="Hug L.A."/>
            <person name="Sharon I."/>
            <person name="Castelle C.J."/>
            <person name="Probst A.J."/>
            <person name="Thomas B.C."/>
            <person name="Singh A."/>
            <person name="Wilkins M.J."/>
            <person name="Karaoz U."/>
            <person name="Brodie E.L."/>
            <person name="Williams K.H."/>
            <person name="Hubbard S.S."/>
            <person name="Banfield J.F."/>
        </authorList>
    </citation>
    <scope>NUCLEOTIDE SEQUENCE [LARGE SCALE GENOMIC DNA]</scope>
</reference>
<comment type="caution">
    <text evidence="3">The sequence shown here is derived from an EMBL/GenBank/DDBJ whole genome shotgun (WGS) entry which is preliminary data.</text>
</comment>
<feature type="domain" description="Zinc-ribbon" evidence="2">
    <location>
        <begin position="2"/>
        <end position="23"/>
    </location>
</feature>
<evidence type="ECO:0000313" key="4">
    <source>
        <dbReference type="Proteomes" id="UP000185809"/>
    </source>
</evidence>
<dbReference type="EMBL" id="MFUP01000008">
    <property type="protein sequence ID" value="OGI87756.1"/>
    <property type="molecule type" value="Genomic_DNA"/>
</dbReference>
<protein>
    <recommendedName>
        <fullName evidence="2">Zinc-ribbon domain-containing protein</fullName>
    </recommendedName>
</protein>